<organism evidence="9 10">
    <name type="scientific">Geodia barretti</name>
    <name type="common">Barrett's horny sponge</name>
    <dbReference type="NCBI Taxonomy" id="519541"/>
    <lineage>
        <taxon>Eukaryota</taxon>
        <taxon>Metazoa</taxon>
        <taxon>Porifera</taxon>
        <taxon>Demospongiae</taxon>
        <taxon>Heteroscleromorpha</taxon>
        <taxon>Tetractinellida</taxon>
        <taxon>Astrophorina</taxon>
        <taxon>Geodiidae</taxon>
        <taxon>Geodia</taxon>
    </lineage>
</organism>
<evidence type="ECO:0000256" key="2">
    <source>
        <dbReference type="ARBA" id="ARBA00022448"/>
    </source>
</evidence>
<evidence type="ECO:0000256" key="5">
    <source>
        <dbReference type="ARBA" id="ARBA00022982"/>
    </source>
</evidence>
<evidence type="ECO:0000313" key="10">
    <source>
        <dbReference type="Proteomes" id="UP001174909"/>
    </source>
</evidence>
<name>A0AA35SJR6_GEOBA</name>
<dbReference type="GO" id="GO:0009055">
    <property type="term" value="F:electron transfer activity"/>
    <property type="evidence" value="ECO:0007669"/>
    <property type="project" value="InterPro"/>
</dbReference>
<gene>
    <name evidence="9" type="ORF">GBAR_LOCUS17392</name>
</gene>
<dbReference type="EMBL" id="CASHTH010002492">
    <property type="protein sequence ID" value="CAI8030679.1"/>
    <property type="molecule type" value="Genomic_DNA"/>
</dbReference>
<evidence type="ECO:0000256" key="4">
    <source>
        <dbReference type="ARBA" id="ARBA00022723"/>
    </source>
</evidence>
<dbReference type="PANTHER" id="PTHR33751:SF9">
    <property type="entry name" value="CYTOCHROME C4"/>
    <property type="match status" value="1"/>
</dbReference>
<dbReference type="PROSITE" id="PS51007">
    <property type="entry name" value="CYTC"/>
    <property type="match status" value="1"/>
</dbReference>
<dbReference type="AlphaFoldDB" id="A0AA35SJR6"/>
<dbReference type="InterPro" id="IPR036909">
    <property type="entry name" value="Cyt_c-like_dom_sf"/>
</dbReference>
<evidence type="ECO:0000313" key="9">
    <source>
        <dbReference type="EMBL" id="CAI8030679.1"/>
    </source>
</evidence>
<evidence type="ECO:0000256" key="6">
    <source>
        <dbReference type="ARBA" id="ARBA00023004"/>
    </source>
</evidence>
<evidence type="ECO:0000256" key="1">
    <source>
        <dbReference type="ARBA" id="ARBA00006488"/>
    </source>
</evidence>
<comment type="similarity">
    <text evidence="1">Belongs to the cytochrome c family.</text>
</comment>
<dbReference type="PANTHER" id="PTHR33751">
    <property type="entry name" value="CBB3-TYPE CYTOCHROME C OXIDASE SUBUNIT FIXP"/>
    <property type="match status" value="1"/>
</dbReference>
<comment type="caution">
    <text evidence="9">The sequence shown here is derived from an EMBL/GenBank/DDBJ whole genome shotgun (WGS) entry which is preliminary data.</text>
</comment>
<dbReference type="GO" id="GO:0046872">
    <property type="term" value="F:metal ion binding"/>
    <property type="evidence" value="ECO:0007669"/>
    <property type="project" value="UniProtKB-KW"/>
</dbReference>
<dbReference type="InterPro" id="IPR050597">
    <property type="entry name" value="Cytochrome_c_Oxidase_Subunit"/>
</dbReference>
<reference evidence="9" key="1">
    <citation type="submission" date="2023-03" db="EMBL/GenBank/DDBJ databases">
        <authorList>
            <person name="Steffen K."/>
            <person name="Cardenas P."/>
        </authorList>
    </citation>
    <scope>NUCLEOTIDE SEQUENCE</scope>
</reference>
<keyword evidence="3 7" id="KW-0349">Heme</keyword>
<accession>A0AA35SJR6</accession>
<keyword evidence="2" id="KW-0813">Transport</keyword>
<feature type="domain" description="Cytochrome c" evidence="8">
    <location>
        <begin position="38"/>
        <end position="118"/>
    </location>
</feature>
<keyword evidence="4 7" id="KW-0479">Metal-binding</keyword>
<evidence type="ECO:0000256" key="7">
    <source>
        <dbReference type="PROSITE-ProRule" id="PRU00433"/>
    </source>
</evidence>
<dbReference type="InterPro" id="IPR009056">
    <property type="entry name" value="Cyt_c-like_dom"/>
</dbReference>
<protein>
    <submittedName>
        <fullName evidence="9">Cytochrome subunit of sulfide dehydrogenase</fullName>
    </submittedName>
</protein>
<dbReference type="Pfam" id="PF00034">
    <property type="entry name" value="Cytochrom_C"/>
    <property type="match status" value="1"/>
</dbReference>
<dbReference type="SUPFAM" id="SSF46626">
    <property type="entry name" value="Cytochrome c"/>
    <property type="match status" value="1"/>
</dbReference>
<evidence type="ECO:0000259" key="8">
    <source>
        <dbReference type="PROSITE" id="PS51007"/>
    </source>
</evidence>
<dbReference type="GO" id="GO:0020037">
    <property type="term" value="F:heme binding"/>
    <property type="evidence" value="ECO:0007669"/>
    <property type="project" value="InterPro"/>
</dbReference>
<keyword evidence="10" id="KW-1185">Reference proteome</keyword>
<proteinExistence type="inferred from homology"/>
<dbReference type="Proteomes" id="UP001174909">
    <property type="component" value="Unassembled WGS sequence"/>
</dbReference>
<evidence type="ECO:0000256" key="3">
    <source>
        <dbReference type="ARBA" id="ARBA00022617"/>
    </source>
</evidence>
<dbReference type="Gene3D" id="1.10.760.10">
    <property type="entry name" value="Cytochrome c-like domain"/>
    <property type="match status" value="2"/>
</dbReference>
<keyword evidence="6 7" id="KW-0408">Iron</keyword>
<keyword evidence="5" id="KW-0249">Electron transport</keyword>
<sequence length="118" mass="12262">MLEFKAGAREGTVMNRIAKGYSDTEIAAVAQHFAALGQTAAAGRVTPSALADACAACHGTDGMSPGAIPALSGKSAGYIARRMHEFRADVREGTVMNRIAKGYDNDEIAAIAQHLGNQ</sequence>